<evidence type="ECO:0000256" key="10">
    <source>
        <dbReference type="ARBA" id="ARBA00023180"/>
    </source>
</evidence>
<proteinExistence type="inferred from homology"/>
<keyword evidence="7 11" id="KW-0401">Integrin</keyword>
<evidence type="ECO:0000256" key="4">
    <source>
        <dbReference type="ARBA" id="ARBA00022692"/>
    </source>
</evidence>
<dbReference type="GO" id="GO:0016477">
    <property type="term" value="P:cell migration"/>
    <property type="evidence" value="ECO:0007669"/>
    <property type="project" value="TreeGrafter"/>
</dbReference>
<dbReference type="GO" id="GO:0008305">
    <property type="term" value="C:integrin complex"/>
    <property type="evidence" value="ECO:0007669"/>
    <property type="project" value="TreeGrafter"/>
</dbReference>
<dbReference type="PANTHER" id="PTHR10082:SF60">
    <property type="entry name" value="INTEGRIN BETA-PS"/>
    <property type="match status" value="1"/>
</dbReference>
<evidence type="ECO:0000256" key="3">
    <source>
        <dbReference type="ARBA" id="ARBA00022536"/>
    </source>
</evidence>
<evidence type="ECO:0000256" key="1">
    <source>
        <dbReference type="ARBA" id="ARBA00004479"/>
    </source>
</evidence>
<comment type="subcellular location">
    <subcellularLocation>
        <location evidence="11">Cell membrane</location>
        <topology evidence="11">Single-pass type I membrane protein</topology>
    </subcellularLocation>
    <subcellularLocation>
        <location evidence="1">Membrane</location>
        <topology evidence="1">Single-pass type I membrane protein</topology>
    </subcellularLocation>
</comment>
<keyword evidence="3" id="KW-0245">EGF-like domain</keyword>
<dbReference type="GO" id="GO:0007160">
    <property type="term" value="P:cell-matrix adhesion"/>
    <property type="evidence" value="ECO:0007669"/>
    <property type="project" value="TreeGrafter"/>
</dbReference>
<dbReference type="SMART" id="SM00187">
    <property type="entry name" value="INB"/>
    <property type="match status" value="1"/>
</dbReference>
<feature type="domain" description="Integrin beta subunit VWA" evidence="12">
    <location>
        <begin position="1"/>
        <end position="197"/>
    </location>
</feature>
<dbReference type="OrthoDB" id="410592at2759"/>
<dbReference type="PRINTS" id="PR01186">
    <property type="entry name" value="INTEGRINB"/>
</dbReference>
<dbReference type="GO" id="GO:0005925">
    <property type="term" value="C:focal adhesion"/>
    <property type="evidence" value="ECO:0007669"/>
    <property type="project" value="TreeGrafter"/>
</dbReference>
<evidence type="ECO:0000256" key="2">
    <source>
        <dbReference type="ARBA" id="ARBA00007449"/>
    </source>
</evidence>
<evidence type="ECO:0000256" key="11">
    <source>
        <dbReference type="RuleBase" id="RU000633"/>
    </source>
</evidence>
<dbReference type="GO" id="GO:0007229">
    <property type="term" value="P:integrin-mediated signaling pathway"/>
    <property type="evidence" value="ECO:0007669"/>
    <property type="project" value="UniProtKB-KW"/>
</dbReference>
<gene>
    <name evidence="13" type="ORF">g.16539</name>
</gene>
<evidence type="ECO:0000256" key="8">
    <source>
        <dbReference type="ARBA" id="ARBA00023136"/>
    </source>
</evidence>
<evidence type="ECO:0000256" key="7">
    <source>
        <dbReference type="ARBA" id="ARBA00023037"/>
    </source>
</evidence>
<dbReference type="SUPFAM" id="SSF53300">
    <property type="entry name" value="vWA-like"/>
    <property type="match status" value="1"/>
</dbReference>
<dbReference type="Pfam" id="PF00362">
    <property type="entry name" value="Integrin_beta"/>
    <property type="match status" value="1"/>
</dbReference>
<dbReference type="GO" id="GO:0033627">
    <property type="term" value="P:cell adhesion mediated by integrin"/>
    <property type="evidence" value="ECO:0007669"/>
    <property type="project" value="TreeGrafter"/>
</dbReference>
<keyword evidence="11" id="KW-0130">Cell adhesion</keyword>
<evidence type="ECO:0000256" key="6">
    <source>
        <dbReference type="ARBA" id="ARBA00022989"/>
    </source>
</evidence>
<dbReference type="SUPFAM" id="SSF69179">
    <property type="entry name" value="Integrin domains"/>
    <property type="match status" value="1"/>
</dbReference>
<feature type="non-terminal residue" evidence="13">
    <location>
        <position position="227"/>
    </location>
</feature>
<dbReference type="PANTHER" id="PTHR10082">
    <property type="entry name" value="INTEGRIN BETA SUBUNIT"/>
    <property type="match status" value="1"/>
</dbReference>
<protein>
    <recommendedName>
        <fullName evidence="11">Integrin beta</fullName>
    </recommendedName>
</protein>
<dbReference type="InterPro" id="IPR040622">
    <property type="entry name" value="EGF_integrin_1"/>
</dbReference>
<accession>A0A1E1VZZ0</accession>
<sequence length="227" mass="24884">KEARRLIIYSTDSTYHSAGDGKMVGAYKPNDMKCHVIDGSYDKNASLTYDYPSVSQINKIASEKGITIFFAVLKEVETEYKALAQKVQGSKTVRLNQDTTVNSDSDLVALITKEYTSLVRGLEMDRGSVSSHLELTFDPPCNKTNKCEVVHDAPVDISVTLQVKRCPSGKKYTDTLMFGPVGLYEKLTVDIEVQCQCDCEKKGKGVANSPKCSSSGTYQCGVCSCND</sequence>
<keyword evidence="6" id="KW-1133">Transmembrane helix</keyword>
<reference evidence="13" key="1">
    <citation type="submission" date="2015-09" db="EMBL/GenBank/DDBJ databases">
        <title>De novo assembly of Pectinophora gossypiella (Pink Bollworm) gut transcriptome.</title>
        <authorList>
            <person name="Tassone E.E."/>
        </authorList>
    </citation>
    <scope>NUCLEOTIDE SEQUENCE</scope>
</reference>
<evidence type="ECO:0000313" key="13">
    <source>
        <dbReference type="EMBL" id="JAT80298.1"/>
    </source>
</evidence>
<dbReference type="EMBL" id="GDQN01010756">
    <property type="protein sequence ID" value="JAT80298.1"/>
    <property type="molecule type" value="Transcribed_RNA"/>
</dbReference>
<dbReference type="AlphaFoldDB" id="A0A1E1VZZ0"/>
<name>A0A1E1VZZ0_PECGO</name>
<organism evidence="13">
    <name type="scientific">Pectinophora gossypiella</name>
    <name type="common">Cotton pink bollworm</name>
    <name type="synonym">Depressaria gossypiella</name>
    <dbReference type="NCBI Taxonomy" id="13191"/>
    <lineage>
        <taxon>Eukaryota</taxon>
        <taxon>Metazoa</taxon>
        <taxon>Ecdysozoa</taxon>
        <taxon>Arthropoda</taxon>
        <taxon>Hexapoda</taxon>
        <taxon>Insecta</taxon>
        <taxon>Pterygota</taxon>
        <taxon>Neoptera</taxon>
        <taxon>Endopterygota</taxon>
        <taxon>Lepidoptera</taxon>
        <taxon>Glossata</taxon>
        <taxon>Ditrysia</taxon>
        <taxon>Gelechioidea</taxon>
        <taxon>Gelechiidae</taxon>
        <taxon>Apatetrinae</taxon>
        <taxon>Pectinophora</taxon>
    </lineage>
</organism>
<dbReference type="Gene3D" id="3.40.50.410">
    <property type="entry name" value="von Willebrand factor, type A domain"/>
    <property type="match status" value="1"/>
</dbReference>
<dbReference type="GO" id="GO:0007157">
    <property type="term" value="P:heterophilic cell-cell adhesion via plasma membrane cell adhesion molecules"/>
    <property type="evidence" value="ECO:0007669"/>
    <property type="project" value="UniProtKB-ARBA"/>
</dbReference>
<dbReference type="GO" id="GO:0009986">
    <property type="term" value="C:cell surface"/>
    <property type="evidence" value="ECO:0007669"/>
    <property type="project" value="TreeGrafter"/>
</dbReference>
<comment type="similarity">
    <text evidence="2 11">Belongs to the integrin beta chain family.</text>
</comment>
<feature type="non-terminal residue" evidence="13">
    <location>
        <position position="1"/>
    </location>
</feature>
<dbReference type="Gene3D" id="2.60.40.1510">
    <property type="entry name" value="ntegrin, alpha v. Chain A, domain 3"/>
    <property type="match status" value="1"/>
</dbReference>
<keyword evidence="8" id="KW-0472">Membrane</keyword>
<keyword evidence="9" id="KW-1015">Disulfide bond</keyword>
<evidence type="ECO:0000256" key="5">
    <source>
        <dbReference type="ARBA" id="ARBA00022737"/>
    </source>
</evidence>
<dbReference type="InterPro" id="IPR036465">
    <property type="entry name" value="vWFA_dom_sf"/>
</dbReference>
<keyword evidence="5" id="KW-0677">Repeat</keyword>
<dbReference type="InterPro" id="IPR032695">
    <property type="entry name" value="Integrin_dom_sf"/>
</dbReference>
<evidence type="ECO:0000256" key="9">
    <source>
        <dbReference type="ARBA" id="ARBA00023157"/>
    </source>
</evidence>
<dbReference type="InterPro" id="IPR015812">
    <property type="entry name" value="Integrin_bsu"/>
</dbReference>
<keyword evidence="4 11" id="KW-0812">Transmembrane</keyword>
<dbReference type="GO" id="GO:0005178">
    <property type="term" value="F:integrin binding"/>
    <property type="evidence" value="ECO:0007669"/>
    <property type="project" value="TreeGrafter"/>
</dbReference>
<dbReference type="Pfam" id="PF18372">
    <property type="entry name" value="I-EGF_1"/>
    <property type="match status" value="1"/>
</dbReference>
<keyword evidence="10" id="KW-0325">Glycoprotein</keyword>
<evidence type="ECO:0000259" key="12">
    <source>
        <dbReference type="SMART" id="SM00187"/>
    </source>
</evidence>
<dbReference type="InterPro" id="IPR002369">
    <property type="entry name" value="Integrin_bsu_VWA"/>
</dbReference>